<gene>
    <name evidence="1" type="ORF">ML462_09430</name>
</gene>
<keyword evidence="2" id="KW-1185">Reference proteome</keyword>
<reference evidence="1" key="1">
    <citation type="submission" date="2022-03" db="EMBL/GenBank/DDBJ databases">
        <title>Gramella crocea sp. nov., isolated from activated sludge of a seafood processing plant.</title>
        <authorList>
            <person name="Zhang X."/>
        </authorList>
    </citation>
    <scope>NUCLEOTIDE SEQUENCE</scope>
    <source>
        <strain evidence="1">YJ019</strain>
    </source>
</reference>
<dbReference type="InterPro" id="IPR000600">
    <property type="entry name" value="ROK"/>
</dbReference>
<organism evidence="1 2">
    <name type="scientific">Christiangramia lutea</name>
    <dbReference type="NCBI Taxonomy" id="1607951"/>
    <lineage>
        <taxon>Bacteria</taxon>
        <taxon>Pseudomonadati</taxon>
        <taxon>Bacteroidota</taxon>
        <taxon>Flavobacteriia</taxon>
        <taxon>Flavobacteriales</taxon>
        <taxon>Flavobacteriaceae</taxon>
        <taxon>Christiangramia</taxon>
    </lineage>
</organism>
<evidence type="ECO:0000313" key="2">
    <source>
        <dbReference type="Proteomes" id="UP001139226"/>
    </source>
</evidence>
<dbReference type="InterPro" id="IPR043129">
    <property type="entry name" value="ATPase_NBD"/>
</dbReference>
<accession>A0A9X1V343</accession>
<dbReference type="SUPFAM" id="SSF53067">
    <property type="entry name" value="Actin-like ATPase domain"/>
    <property type="match status" value="1"/>
</dbReference>
<dbReference type="PANTHER" id="PTHR18964">
    <property type="entry name" value="ROK (REPRESSOR, ORF, KINASE) FAMILY"/>
    <property type="match status" value="1"/>
</dbReference>
<dbReference type="PANTHER" id="PTHR18964:SF146">
    <property type="entry name" value="POLYPHOSPHATE GLUCOKINASE"/>
    <property type="match status" value="1"/>
</dbReference>
<dbReference type="Gene3D" id="3.30.420.40">
    <property type="match status" value="2"/>
</dbReference>
<dbReference type="CDD" id="cd24058">
    <property type="entry name" value="ASKHA_NBD_ROK_PPGK"/>
    <property type="match status" value="1"/>
</dbReference>
<sequence length="248" mass="27226">MEILGIDIGGSGIKGAIVNLHTGELCTPKFRIPTPKSRKPEPMARAVEAIIQHFEYEGIVGCGFPTIIKKGVCKDEGNLHKDWVGVNVEQLFEKTTGFNFTVINDADAAGLAELNFGAGQDEEGFILMITVGTGLGSGAYFDGELIPNFELGQLSYNEYEKIEDWAASSIKKKEDLSYKKWAKRFNVFINHIFKVLNPDLILVGGGISKHWKKYDEYLKVNTRLAPAKLRNTAGILGAAIAAKNLYGD</sequence>
<dbReference type="Pfam" id="PF00480">
    <property type="entry name" value="ROK"/>
    <property type="match status" value="1"/>
</dbReference>
<evidence type="ECO:0000313" key="1">
    <source>
        <dbReference type="EMBL" id="MCH4823395.1"/>
    </source>
</evidence>
<dbReference type="Proteomes" id="UP001139226">
    <property type="component" value="Unassembled WGS sequence"/>
</dbReference>
<proteinExistence type="predicted"/>
<protein>
    <submittedName>
        <fullName evidence="1">ROK family protein</fullName>
    </submittedName>
</protein>
<dbReference type="NCBIfam" id="NF045942">
    <property type="entry name" value="PolPhglucPhase"/>
    <property type="match status" value="1"/>
</dbReference>
<name>A0A9X1V343_9FLAO</name>
<comment type="caution">
    <text evidence="1">The sequence shown here is derived from an EMBL/GenBank/DDBJ whole genome shotgun (WGS) entry which is preliminary data.</text>
</comment>
<dbReference type="AlphaFoldDB" id="A0A9X1V343"/>
<dbReference type="RefSeq" id="WP_240713572.1">
    <property type="nucleotide sequence ID" value="NZ_JAKVTV010000003.1"/>
</dbReference>
<dbReference type="EMBL" id="JAKVTV010000003">
    <property type="protein sequence ID" value="MCH4823395.1"/>
    <property type="molecule type" value="Genomic_DNA"/>
</dbReference>